<gene>
    <name evidence="1" type="ORF">Ato02nite_037020</name>
</gene>
<name>A0A919W2R2_9ACTN</name>
<evidence type="ECO:0000313" key="2">
    <source>
        <dbReference type="Proteomes" id="UP000677082"/>
    </source>
</evidence>
<dbReference type="EMBL" id="BOQN01000050">
    <property type="protein sequence ID" value="GIM91909.1"/>
    <property type="molecule type" value="Genomic_DNA"/>
</dbReference>
<evidence type="ECO:0000313" key="1">
    <source>
        <dbReference type="EMBL" id="GIM91909.1"/>
    </source>
</evidence>
<dbReference type="AlphaFoldDB" id="A0A919W2R2"/>
<reference evidence="1 2" key="1">
    <citation type="submission" date="2021-03" db="EMBL/GenBank/DDBJ databases">
        <title>Whole genome shotgun sequence of Actinoplanes toevensis NBRC 105298.</title>
        <authorList>
            <person name="Komaki H."/>
            <person name="Tamura T."/>
        </authorList>
    </citation>
    <scope>NUCLEOTIDE SEQUENCE [LARGE SCALE GENOMIC DNA]</scope>
    <source>
        <strain evidence="1 2">NBRC 105298</strain>
    </source>
</reference>
<dbReference type="Proteomes" id="UP000677082">
    <property type="component" value="Unassembled WGS sequence"/>
</dbReference>
<proteinExistence type="predicted"/>
<protein>
    <submittedName>
        <fullName evidence="1">Uncharacterized protein</fullName>
    </submittedName>
</protein>
<sequence length="129" mass="14096">MSDGADLTCPSWTCQEGAVVIGLIGPDGRLGYLRPTIPVDAALKRELDERGDPLRRVRFADRCITTGCDQWTGSRCGLADHLVKASVPEAHLPHCAIRATCRWYAQNGRDACRVCPFVVYAPGLPSERT</sequence>
<dbReference type="RefSeq" id="WP_213007798.1">
    <property type="nucleotide sequence ID" value="NZ_BOQN01000050.1"/>
</dbReference>
<organism evidence="1 2">
    <name type="scientific">Paractinoplanes toevensis</name>
    <dbReference type="NCBI Taxonomy" id="571911"/>
    <lineage>
        <taxon>Bacteria</taxon>
        <taxon>Bacillati</taxon>
        <taxon>Actinomycetota</taxon>
        <taxon>Actinomycetes</taxon>
        <taxon>Micromonosporales</taxon>
        <taxon>Micromonosporaceae</taxon>
        <taxon>Paractinoplanes</taxon>
    </lineage>
</organism>
<accession>A0A919W2R2</accession>
<keyword evidence="2" id="KW-1185">Reference proteome</keyword>
<comment type="caution">
    <text evidence="1">The sequence shown here is derived from an EMBL/GenBank/DDBJ whole genome shotgun (WGS) entry which is preliminary data.</text>
</comment>